<feature type="compositionally biased region" description="Polar residues" evidence="1">
    <location>
        <begin position="16"/>
        <end position="31"/>
    </location>
</feature>
<reference evidence="2 3" key="1">
    <citation type="journal article" date="2021" name="Elife">
        <title>Chloroplast acquisition without the gene transfer in kleptoplastic sea slugs, Plakobranchus ocellatus.</title>
        <authorList>
            <person name="Maeda T."/>
            <person name="Takahashi S."/>
            <person name="Yoshida T."/>
            <person name="Shimamura S."/>
            <person name="Takaki Y."/>
            <person name="Nagai Y."/>
            <person name="Toyoda A."/>
            <person name="Suzuki Y."/>
            <person name="Arimoto A."/>
            <person name="Ishii H."/>
            <person name="Satoh N."/>
            <person name="Nishiyama T."/>
            <person name="Hasebe M."/>
            <person name="Maruyama T."/>
            <person name="Minagawa J."/>
            <person name="Obokata J."/>
            <person name="Shigenobu S."/>
        </authorList>
    </citation>
    <scope>NUCLEOTIDE SEQUENCE [LARGE SCALE GENOMIC DNA]</scope>
</reference>
<name>A0AAV4FPU1_9GAST</name>
<gene>
    <name evidence="2" type="ORF">ElyMa_005762000</name>
</gene>
<dbReference type="Proteomes" id="UP000762676">
    <property type="component" value="Unassembled WGS sequence"/>
</dbReference>
<evidence type="ECO:0000313" key="2">
    <source>
        <dbReference type="EMBL" id="GFR74748.1"/>
    </source>
</evidence>
<dbReference type="EMBL" id="BMAT01011539">
    <property type="protein sequence ID" value="GFR74748.1"/>
    <property type="molecule type" value="Genomic_DNA"/>
</dbReference>
<accession>A0AAV4FPU1</accession>
<feature type="compositionally biased region" description="Low complexity" evidence="1">
    <location>
        <begin position="1"/>
        <end position="13"/>
    </location>
</feature>
<dbReference type="AlphaFoldDB" id="A0AAV4FPU1"/>
<evidence type="ECO:0000313" key="3">
    <source>
        <dbReference type="Proteomes" id="UP000762676"/>
    </source>
</evidence>
<evidence type="ECO:0000256" key="1">
    <source>
        <dbReference type="SAM" id="MobiDB-lite"/>
    </source>
</evidence>
<proteinExistence type="predicted"/>
<sequence>MSDIDSASQAAADTPDPNSDLQPDPTTSTLPMATKHSSRKRHPPYPQRRASTSAFPFDAAMLDALIFKELATTATAADTTSN</sequence>
<comment type="caution">
    <text evidence="2">The sequence shown here is derived from an EMBL/GenBank/DDBJ whole genome shotgun (WGS) entry which is preliminary data.</text>
</comment>
<protein>
    <submittedName>
        <fullName evidence="2">Uncharacterized protein</fullName>
    </submittedName>
</protein>
<feature type="region of interest" description="Disordered" evidence="1">
    <location>
        <begin position="1"/>
        <end position="52"/>
    </location>
</feature>
<keyword evidence="3" id="KW-1185">Reference proteome</keyword>
<organism evidence="2 3">
    <name type="scientific">Elysia marginata</name>
    <dbReference type="NCBI Taxonomy" id="1093978"/>
    <lineage>
        <taxon>Eukaryota</taxon>
        <taxon>Metazoa</taxon>
        <taxon>Spiralia</taxon>
        <taxon>Lophotrochozoa</taxon>
        <taxon>Mollusca</taxon>
        <taxon>Gastropoda</taxon>
        <taxon>Heterobranchia</taxon>
        <taxon>Euthyneura</taxon>
        <taxon>Panpulmonata</taxon>
        <taxon>Sacoglossa</taxon>
        <taxon>Placobranchoidea</taxon>
        <taxon>Plakobranchidae</taxon>
        <taxon>Elysia</taxon>
    </lineage>
</organism>